<dbReference type="RefSeq" id="XP_025422031.1">
    <property type="nucleotide sequence ID" value="XM_025566246.1"/>
</dbReference>
<feature type="transmembrane region" description="Helical" evidence="2">
    <location>
        <begin position="6"/>
        <end position="23"/>
    </location>
</feature>
<evidence type="ECO:0000313" key="6">
    <source>
        <dbReference type="RefSeq" id="XP_025422031.1"/>
    </source>
</evidence>
<dbReference type="SMART" id="SM01214">
    <property type="entry name" value="Fmp27_GFWDK"/>
    <property type="match status" value="1"/>
</dbReference>
<reference evidence="6" key="2">
    <citation type="submission" date="2025-04" db="UniProtKB">
        <authorList>
            <consortium name="RefSeq"/>
        </authorList>
    </citation>
    <scope>IDENTIFICATION</scope>
    <source>
        <tissue evidence="6">Whole body</tissue>
    </source>
</reference>
<evidence type="ECO:0000256" key="2">
    <source>
        <dbReference type="SAM" id="Phobius"/>
    </source>
</evidence>
<sequence length="2207" mass="253593">MIEFNTLFICIFFILLYSLKWLLPKAISLYLKYKYHINVKIGTAGIFSLQDIVFLKNGYSVHIDNIGFRSSFISSEVNKLVCLVARDVRIEKNIDWNDSTTVKQNKSNNKIENILPIIIKFAQFLAVRISCISIMILQPNTPEWLFIVSVMDLHLDASVIGSSRQLLANVNAPHAEAKLLRHPMNPNSCCLAKITVNVCAESILNTHEPLSIQSLMLKLDKSKIVLNKGLYSFIKNNSTNSKFSKNYKTQDCLQKTTVDIPLIIPPLIPKKIKINLEELTIVDVKDNLVTEMKGELKSLTIDNLIIPDDNNNLLIQSNLSLKVSFENLSLIGQEETYVSLEKFSFEAKYLQKSLKLDLKINNVYTLYSHDDIFQWYTSYTDQMLKPHQLKSTSILVTKQPLISLNGSLDDISIDSVIQFLNVTTTYRLSSECASVSFNKFKLMLSCHPVIKNENHSKIFSDWPINLCDRKWSSDLMLETVRCWLKPFTNTEYSPGMKKCHSWGTPLFIGLILVQIKNSIPSNAPKLNILLDTVRLEWSPPLAQFILRAYNSLQQIFSALEIDMNPERNQSNIKRKRCPIHEFIATSISVENANIFFIADKKICILVRVDTITIDIGTVKLTCKIEGLKCDSLIPTKYHYVCTSSDDIKSWWLHIKALNVKKIVQTKEILIEINEIFECRWSANVHLKLLTISTDISDLKNHLGMNTIKNPSNSTFYDVQLCVKSKFKFSMKVSSIHHLLFSTDDLMYVKQNGKTRHLESKNFKVAIDQYNIFTVKGFKMLKTDFNKEVQDERQNSEGLTTEGNTIWDVAIENLKMIFPYGFEFYSIFQGEFFSIVKWLKLIHKKPKSQPEPLPSDIILKIQEFLFELGDDDFEVKLRDNYELLEDEYKESLKRQKMLETKVSEVVKDRLLLPAGKVEELLTSLQKMNAQIYIQRSKQMNQQAPVRTRLFSWTMYDLCIIILADESMHGPQKVVNHICEMDADSLWPEEGLEFCILWCRMIFASCAEWKFQLRDFPQTWLDIRKLQLWGKLAGAEQEPNRRAKRSVTIELSDPYGDVTIERGMTSLKYYYDLNCEVDKYTYSFGPCWEPVIAQCKLCLEKVLGSSRDPSPPLPFWDKIRLIYHGRLTMIVNELKVKLHASLDPYNTTEEMELNWYNTAMDWTNAKFVFKGHLKVLVRTASKYDDVCLLNLPNLKLGIKLKWSCLGDPNDHYSVMPCAPDKLPEYSSNQEHDSFRAFRSQNLNVSLSIETKPEPNSVSPHTDTDYPVALLYGSTLKWFENLKLILSGVTRPTRRGPLFNNARYRKLTLSRHYRKLHLCVSFQHFQVHYWMSFALQRGFELFGQRISTSSEHTLNLVSNFEDDLKHRSRPVWSVGYMNCELMDTEIWLKSALQSEQEDEEAEIKEKPVEKCYLLSVSKVSYGRETTGTCEADGTPTPIHRLVVYHLKGAWTTRNRDVAFALFNSLVKNQKLKKNLSTEALKGFCLNENGCTPLKNRTRSAEVAEQTTPLSSVTSVASSTCQASPSPMSKLQCGGQAATMLQQLISEVDNKPVVFSDDLSMQVTRERRLQGLSECQQDDVLYKNWSISLINSQVLLKGCETKGYVIVSAAKAEILQRIHRPVWKDHSLVSKTTWVGTLDSMQYYATVSAGKTDFIDENIMWLNVENIQEKDIDSTIISDLPDLPHLVGSGHSVGGVVSETVGASNVGENSPLQLQRIVSRCKCEFFYAGHGESSLNPAHLTEVPPPPTATPDVVGDPDLHEPVDAFTLMHHDLDVCTNSLQYAMILDIVNNLLLYVEPRRKEAYERLQRMRFQLQLQSSQDHRQPIQQLQNHVRCLVAKLRRLEKEIFLLKKEEYWQNEELLSSEIRSLEKQMNELKDQLNSESEELDMMVSCYKETQLRATQKLATLRGDKPSVVPSRANEICFKHAQWRLTENDGQLGIADLVLSNFLYTKNSKSDDSVEHLLELGYIRMTNLLANELYKEVIVPTEIQNNMPVDDRKRAVRIFCREKAPVGGISVKEHFEINVVPLTIGMTKKFYSIMMRFCFSERDSENIDAETDEKNSTKGKKNKESNFYVPMEHKDDVEKMKERAEKNKLFIYIKIPEVPVKVSYKGNKEKNLEDIRDFSLVIPTIEYHNVTWTWLDLCQAMKTDSRRVILSQAIKHKLQIKTNKAIAGGGASPQEEDKARMLFGNKLVHNEHRNSKRGILKFPK</sequence>
<evidence type="ECO:0000313" key="4">
    <source>
        <dbReference type="EMBL" id="MBY79710.1"/>
    </source>
</evidence>
<keyword evidence="2" id="KW-0812">Transmembrane</keyword>
<dbReference type="CTD" id="38395"/>
<dbReference type="InterPro" id="IPR045167">
    <property type="entry name" value="Hobbit"/>
</dbReference>
<evidence type="ECO:0000313" key="5">
    <source>
        <dbReference type="Proteomes" id="UP000694846"/>
    </source>
</evidence>
<dbReference type="EMBL" id="GGMS01010507">
    <property type="protein sequence ID" value="MBY79710.1"/>
    <property type="molecule type" value="Transcribed_RNA"/>
</dbReference>
<name>A0A2S2QQA3_9HEMI</name>
<dbReference type="InterPro" id="IPR019441">
    <property type="entry name" value="FMP27/BLTP2/Hobbit_GFWDK_RBG"/>
</dbReference>
<organism evidence="4">
    <name type="scientific">Sipha flava</name>
    <name type="common">yellow sugarcane aphid</name>
    <dbReference type="NCBI Taxonomy" id="143950"/>
    <lineage>
        <taxon>Eukaryota</taxon>
        <taxon>Metazoa</taxon>
        <taxon>Ecdysozoa</taxon>
        <taxon>Arthropoda</taxon>
        <taxon>Hexapoda</taxon>
        <taxon>Insecta</taxon>
        <taxon>Pterygota</taxon>
        <taxon>Neoptera</taxon>
        <taxon>Paraneoptera</taxon>
        <taxon>Hemiptera</taxon>
        <taxon>Sternorrhyncha</taxon>
        <taxon>Aphidomorpha</taxon>
        <taxon>Aphidoidea</taxon>
        <taxon>Aphididae</taxon>
        <taxon>Sipha</taxon>
    </lineage>
</organism>
<gene>
    <name evidence="6" type="primary">LOC112691836</name>
    <name evidence="4" type="ORF">g.82381</name>
</gene>
<keyword evidence="1" id="KW-0175">Coiled coil</keyword>
<keyword evidence="2" id="KW-0472">Membrane</keyword>
<dbReference type="Proteomes" id="UP000694846">
    <property type="component" value="Unplaced"/>
</dbReference>
<dbReference type="Pfam" id="PF10344">
    <property type="entry name" value="Hobbit"/>
    <property type="match status" value="1"/>
</dbReference>
<accession>A0A2S2QQA3</accession>
<keyword evidence="2" id="KW-1133">Transmembrane helix</keyword>
<feature type="domain" description="FMP27/BLTP2/Hobbit GFWDK motif-containing RBG unit" evidence="3">
    <location>
        <begin position="1013"/>
        <end position="1145"/>
    </location>
</feature>
<feature type="coiled-coil region" evidence="1">
    <location>
        <begin position="873"/>
        <end position="900"/>
    </location>
</feature>
<dbReference type="PANTHER" id="PTHR15678">
    <property type="entry name" value="ANTIGEN MLAA-22-RELATED"/>
    <property type="match status" value="1"/>
</dbReference>
<dbReference type="PANTHER" id="PTHR15678:SF6">
    <property type="entry name" value="BRIDGE-LIKE LIPID TRANSFER PROTEIN FAMILY MEMBER 2"/>
    <property type="match status" value="1"/>
</dbReference>
<reference evidence="4" key="1">
    <citation type="submission" date="2018-04" db="EMBL/GenBank/DDBJ databases">
        <title>Transcriptome assembly of Sipha flava.</title>
        <authorList>
            <person name="Scully E.D."/>
            <person name="Geib S.M."/>
            <person name="Palmer N.A."/>
            <person name="Koch K."/>
            <person name="Bradshaw J."/>
            <person name="Heng-Moss T."/>
            <person name="Sarath G."/>
        </authorList>
    </citation>
    <scope>NUCLEOTIDE SEQUENCE</scope>
</reference>
<feature type="coiled-coil region" evidence="1">
    <location>
        <begin position="1822"/>
        <end position="1882"/>
    </location>
</feature>
<dbReference type="OrthoDB" id="1562405at2759"/>
<evidence type="ECO:0000256" key="1">
    <source>
        <dbReference type="SAM" id="Coils"/>
    </source>
</evidence>
<dbReference type="GeneID" id="112691836"/>
<proteinExistence type="predicted"/>
<evidence type="ECO:0000259" key="3">
    <source>
        <dbReference type="SMART" id="SM01214"/>
    </source>
</evidence>
<keyword evidence="5" id="KW-1185">Reference proteome</keyword>
<protein>
    <submittedName>
        <fullName evidence="6">Protein KIAA0100 isoform X1</fullName>
    </submittedName>
    <submittedName>
        <fullName evidence="4">UPF0378</fullName>
    </submittedName>
</protein>